<name>A0A8J4QWZ3_9ROSI</name>
<dbReference type="EMBL" id="JRKL02003695">
    <property type="protein sequence ID" value="KAF3954469.1"/>
    <property type="molecule type" value="Genomic_DNA"/>
</dbReference>
<dbReference type="AlphaFoldDB" id="A0A8J4QWZ3"/>
<dbReference type="OrthoDB" id="10530329at2759"/>
<dbReference type="Proteomes" id="UP000737018">
    <property type="component" value="Unassembled WGS sequence"/>
</dbReference>
<proteinExistence type="predicted"/>
<evidence type="ECO:0000313" key="2">
    <source>
        <dbReference type="Proteomes" id="UP000737018"/>
    </source>
</evidence>
<accession>A0A8J4QWZ3</accession>
<gene>
    <name evidence="1" type="ORF">CMV_020188</name>
</gene>
<comment type="caution">
    <text evidence="1">The sequence shown here is derived from an EMBL/GenBank/DDBJ whole genome shotgun (WGS) entry which is preliminary data.</text>
</comment>
<reference evidence="1" key="1">
    <citation type="submission" date="2020-03" db="EMBL/GenBank/DDBJ databases">
        <title>Castanea mollissima Vanexum genome sequencing.</title>
        <authorList>
            <person name="Staton M."/>
        </authorList>
    </citation>
    <scope>NUCLEOTIDE SEQUENCE</scope>
    <source>
        <tissue evidence="1">Leaf</tissue>
    </source>
</reference>
<protein>
    <submittedName>
        <fullName evidence="1">Uncharacterized protein</fullName>
    </submittedName>
</protein>
<keyword evidence="2" id="KW-1185">Reference proteome</keyword>
<sequence>MQPKIIEIPPPFSLSSNMRKQKRVILHYVIDVDKEEDSDDVMFIDEKVHKMYLMVMVVIRLRSFCMKWSMWTKRKILMM</sequence>
<evidence type="ECO:0000313" key="1">
    <source>
        <dbReference type="EMBL" id="KAF3954469.1"/>
    </source>
</evidence>
<organism evidence="1 2">
    <name type="scientific">Castanea mollissima</name>
    <name type="common">Chinese chestnut</name>
    <dbReference type="NCBI Taxonomy" id="60419"/>
    <lineage>
        <taxon>Eukaryota</taxon>
        <taxon>Viridiplantae</taxon>
        <taxon>Streptophyta</taxon>
        <taxon>Embryophyta</taxon>
        <taxon>Tracheophyta</taxon>
        <taxon>Spermatophyta</taxon>
        <taxon>Magnoliopsida</taxon>
        <taxon>eudicotyledons</taxon>
        <taxon>Gunneridae</taxon>
        <taxon>Pentapetalae</taxon>
        <taxon>rosids</taxon>
        <taxon>fabids</taxon>
        <taxon>Fagales</taxon>
        <taxon>Fagaceae</taxon>
        <taxon>Castanea</taxon>
    </lineage>
</organism>